<dbReference type="PANTHER" id="PTHR13847">
    <property type="entry name" value="SARCOSINE DEHYDROGENASE-RELATED"/>
    <property type="match status" value="1"/>
</dbReference>
<reference evidence="4" key="1">
    <citation type="journal article" date="2019" name="Int. J. Syst. Evol. Microbiol.">
        <title>The Global Catalogue of Microorganisms (GCM) 10K type strain sequencing project: providing services to taxonomists for standard genome sequencing and annotation.</title>
        <authorList>
            <consortium name="The Broad Institute Genomics Platform"/>
            <consortium name="The Broad Institute Genome Sequencing Center for Infectious Disease"/>
            <person name="Wu L."/>
            <person name="Ma J."/>
        </authorList>
    </citation>
    <scope>NUCLEOTIDE SEQUENCE [LARGE SCALE GENOMIC DNA]</scope>
    <source>
        <strain evidence="4">DFY28</strain>
    </source>
</reference>
<gene>
    <name evidence="3" type="ORF">ACFSC0_00090</name>
</gene>
<dbReference type="SUPFAM" id="SSF51971">
    <property type="entry name" value="Nucleotide-binding domain"/>
    <property type="match status" value="1"/>
</dbReference>
<proteinExistence type="predicted"/>
<evidence type="ECO:0000256" key="1">
    <source>
        <dbReference type="ARBA" id="ARBA00023002"/>
    </source>
</evidence>
<protein>
    <submittedName>
        <fullName evidence="3">NAD(P)/FAD-dependent oxidoreductase</fullName>
        <ecNumber evidence="3">1.-.-.-</ecNumber>
    </submittedName>
</protein>
<evidence type="ECO:0000313" key="3">
    <source>
        <dbReference type="EMBL" id="MFD1781779.1"/>
    </source>
</evidence>
<dbReference type="GO" id="GO:0016491">
    <property type="term" value="F:oxidoreductase activity"/>
    <property type="evidence" value="ECO:0007669"/>
    <property type="project" value="UniProtKB-KW"/>
</dbReference>
<dbReference type="Gene3D" id="3.30.9.10">
    <property type="entry name" value="D-Amino Acid Oxidase, subunit A, domain 2"/>
    <property type="match status" value="1"/>
</dbReference>
<keyword evidence="4" id="KW-1185">Reference proteome</keyword>
<keyword evidence="1 3" id="KW-0560">Oxidoreductase</keyword>
<dbReference type="RefSeq" id="WP_377281388.1">
    <property type="nucleotide sequence ID" value="NZ_JBHRSI010000003.1"/>
</dbReference>
<accession>A0ABW4MX70</accession>
<evidence type="ECO:0000313" key="4">
    <source>
        <dbReference type="Proteomes" id="UP001597237"/>
    </source>
</evidence>
<dbReference type="EMBL" id="JBHUEY010000001">
    <property type="protein sequence ID" value="MFD1781779.1"/>
    <property type="molecule type" value="Genomic_DNA"/>
</dbReference>
<dbReference type="Proteomes" id="UP001597237">
    <property type="component" value="Unassembled WGS sequence"/>
</dbReference>
<organism evidence="3 4">
    <name type="scientific">Phenylobacterium terrae</name>
    <dbReference type="NCBI Taxonomy" id="2665495"/>
    <lineage>
        <taxon>Bacteria</taxon>
        <taxon>Pseudomonadati</taxon>
        <taxon>Pseudomonadota</taxon>
        <taxon>Alphaproteobacteria</taxon>
        <taxon>Caulobacterales</taxon>
        <taxon>Caulobacteraceae</taxon>
        <taxon>Phenylobacterium</taxon>
    </lineage>
</organism>
<sequence length="347" mass="34917">MAAALKVIVAGAGVLGLTSALALARAGARVVLTDPAQLGDSASGVAAGMLAPVFEAALDPLAAPHFDLLLAARDLWPELAESTGVALDRTGAMAVGSGERLERLVTALAALGARGERLTPEAAAARAPGVAPTEAGGLFTGEDWRIDPDQALTALAEAAAEAGVEIRRAPLHPQEACDWRLLATGADRVPGGLAPELARLEPIKGHILRAPGVRYQGAVVRGEGIYLTPGAGGLVIGASMERGAHDRAVDPAQVERLAQAGRALFPALAGAELAAGVGVRAASADGLPLVGFSRTAGVMMAAGARRNGWLLAPLVAQIVTALVFGADPGPYAARMAPERLEPGGGAF</sequence>
<dbReference type="Gene3D" id="3.50.50.60">
    <property type="entry name" value="FAD/NAD(P)-binding domain"/>
    <property type="match status" value="1"/>
</dbReference>
<evidence type="ECO:0000259" key="2">
    <source>
        <dbReference type="Pfam" id="PF01266"/>
    </source>
</evidence>
<dbReference type="InterPro" id="IPR006076">
    <property type="entry name" value="FAD-dep_OxRdtase"/>
</dbReference>
<feature type="domain" description="FAD dependent oxidoreductase" evidence="2">
    <location>
        <begin position="6"/>
        <end position="322"/>
    </location>
</feature>
<dbReference type="SUPFAM" id="SSF54373">
    <property type="entry name" value="FAD-linked reductases, C-terminal domain"/>
    <property type="match status" value="1"/>
</dbReference>
<dbReference type="EC" id="1.-.-.-" evidence="3"/>
<dbReference type="PANTHER" id="PTHR13847:SF289">
    <property type="entry name" value="GLYCINE OXIDASE"/>
    <property type="match status" value="1"/>
</dbReference>
<dbReference type="InterPro" id="IPR036188">
    <property type="entry name" value="FAD/NAD-bd_sf"/>
</dbReference>
<comment type="caution">
    <text evidence="3">The sequence shown here is derived from an EMBL/GenBank/DDBJ whole genome shotgun (WGS) entry which is preliminary data.</text>
</comment>
<dbReference type="Pfam" id="PF01266">
    <property type="entry name" value="DAO"/>
    <property type="match status" value="1"/>
</dbReference>
<name>A0ABW4MX70_9CAUL</name>